<dbReference type="PANTHER" id="PTHR15854:SF4">
    <property type="entry name" value="PEROXYNITRITE ISOMERASE THAP4"/>
    <property type="match status" value="1"/>
</dbReference>
<dbReference type="SUPFAM" id="SSF50814">
    <property type="entry name" value="Lipocalins"/>
    <property type="match status" value="1"/>
</dbReference>
<protein>
    <submittedName>
        <fullName evidence="3">Unannotated protein</fullName>
    </submittedName>
</protein>
<dbReference type="Pfam" id="PF08768">
    <property type="entry name" value="THAP4_heme-bd"/>
    <property type="match status" value="1"/>
</dbReference>
<dbReference type="AlphaFoldDB" id="A0A6J6DH22"/>
<evidence type="ECO:0000313" key="3">
    <source>
        <dbReference type="EMBL" id="CAB4562544.1"/>
    </source>
</evidence>
<dbReference type="InterPro" id="IPR012674">
    <property type="entry name" value="Calycin"/>
</dbReference>
<dbReference type="InterPro" id="IPR045165">
    <property type="entry name" value="Nitrobindin"/>
</dbReference>
<gene>
    <name evidence="2" type="ORF">UFOPK1503_01090</name>
    <name evidence="3" type="ORF">UFOPK1693_00135</name>
</gene>
<sequence length="194" mass="21082">MFVLPDDLPIELTPFAFVIGNWRGSGVVSYGESGESEFLQSIKFSPVAHGKLHYESFVTDLAGKAVSSEQGYWMLSRPQNQSDAGPGLLPGKGEGSITVREDLELWRNESGGFDIEALIIQPTGVAELYFGHINGARIDLATDAVLRSPNAKEYSSGKRMWGLVEGSLLWAWDMAALGNPIKSHASARLVRQDG</sequence>
<organism evidence="3">
    <name type="scientific">freshwater metagenome</name>
    <dbReference type="NCBI Taxonomy" id="449393"/>
    <lineage>
        <taxon>unclassified sequences</taxon>
        <taxon>metagenomes</taxon>
        <taxon>ecological metagenomes</taxon>
    </lineage>
</organism>
<evidence type="ECO:0000313" key="2">
    <source>
        <dbReference type="EMBL" id="CAB4551545.1"/>
    </source>
</evidence>
<dbReference type="EMBL" id="CAEZST010000026">
    <property type="protein sequence ID" value="CAB4551545.1"/>
    <property type="molecule type" value="Genomic_DNA"/>
</dbReference>
<dbReference type="HAMAP" id="MF_01297">
    <property type="entry name" value="nitrobindin"/>
    <property type="match status" value="1"/>
</dbReference>
<reference evidence="3" key="1">
    <citation type="submission" date="2020-05" db="EMBL/GenBank/DDBJ databases">
        <authorList>
            <person name="Chiriac C."/>
            <person name="Salcher M."/>
            <person name="Ghai R."/>
            <person name="Kavagutti S V."/>
        </authorList>
    </citation>
    <scope>NUCLEOTIDE SEQUENCE</scope>
</reference>
<dbReference type="Gene3D" id="2.40.128.20">
    <property type="match status" value="1"/>
</dbReference>
<accession>A0A6J6DH22</accession>
<evidence type="ECO:0000259" key="1">
    <source>
        <dbReference type="Pfam" id="PF08768"/>
    </source>
</evidence>
<dbReference type="PANTHER" id="PTHR15854">
    <property type="entry name" value="THAP4 PROTEIN"/>
    <property type="match status" value="1"/>
</dbReference>
<dbReference type="EMBL" id="CAEZTO010000001">
    <property type="protein sequence ID" value="CAB4562544.1"/>
    <property type="molecule type" value="Genomic_DNA"/>
</dbReference>
<dbReference type="InterPro" id="IPR022939">
    <property type="entry name" value="Nb(III)_bact/plant"/>
</dbReference>
<dbReference type="InterPro" id="IPR014878">
    <property type="entry name" value="THAP4-like_heme-bd"/>
</dbReference>
<name>A0A6J6DH22_9ZZZZ</name>
<proteinExistence type="inferred from homology"/>
<feature type="domain" description="THAP4-like heme-binding" evidence="1">
    <location>
        <begin position="11"/>
        <end position="191"/>
    </location>
</feature>
<dbReference type="CDD" id="cd07828">
    <property type="entry name" value="lipocalin_heme-bd-THAP4-like"/>
    <property type="match status" value="1"/>
</dbReference>